<evidence type="ECO:0000313" key="2">
    <source>
        <dbReference type="Proteomes" id="UP000178276"/>
    </source>
</evidence>
<dbReference type="EMBL" id="MFHJ01000029">
    <property type="protein sequence ID" value="OGF73710.1"/>
    <property type="molecule type" value="Genomic_DNA"/>
</dbReference>
<organism evidence="1 2">
    <name type="scientific">Candidatus Giovannonibacteria bacterium RIFCSPHIGHO2_02_43_16</name>
    <dbReference type="NCBI Taxonomy" id="1798331"/>
    <lineage>
        <taxon>Bacteria</taxon>
        <taxon>Candidatus Giovannoniibacteriota</taxon>
    </lineage>
</organism>
<accession>A0A1F5WDQ6</accession>
<evidence type="ECO:0000313" key="1">
    <source>
        <dbReference type="EMBL" id="OGF73710.1"/>
    </source>
</evidence>
<sequence length="596" mass="70542">MNRESRTCQNCKKEFWIEPEDFKFYEKIHVPPPTWCPECRLMRKMIWRNERSLYRRTCDLCKKEILAIYPSKTLFPVYCHECWWSDKWNALDYGMEYNFSETFFSQYGKLENGVPRLALNNKNAINSEFVNQTGNIKNCYLVFGTAEAENCMYGRRFIRSKDSMDCCEVEDCELCYENSYSRKNYDVFYAYNTQNSLSSRFLSECRNCTNCFLCVNLRNKQYHIGNAPYSKEEYYKEIKKYESLSISKTTDLLEKLYDLKLRTPLKYRQDAQAINSSGDLLFNCRNIVSGFNCHDAENCKNVTDVWFIKDSQDVFSTYGPIEMCYDTMAMGYGTYRAFFSFDSWPAVDAFYADHCYDSSNIFGCANSRNKQYCILNKQYAKEEYETLVPRIIKHMNDMPYIDQKGRIYKYGEFFPPELSPFAYNETIAQEYFPLTKEEAIRQGYSWKDPEERNYTITLKTEGIPDHIKDVPDSILNDIIQCAHHQLGHSVSKCNEQCTEAYRIIPQELDFLRKMNLPLPRLCPNCRHYQRIKQRNPLKLWKRKCMCAGAKSENQVYANTIAHEHGDNRCDNNFETTYAPERPEIVYCEKCYLKEVV</sequence>
<gene>
    <name evidence="1" type="ORF">A2W57_03580</name>
</gene>
<comment type="caution">
    <text evidence="1">The sequence shown here is derived from an EMBL/GenBank/DDBJ whole genome shotgun (WGS) entry which is preliminary data.</text>
</comment>
<name>A0A1F5WDQ6_9BACT</name>
<dbReference type="STRING" id="1798331.A2W57_03580"/>
<proteinExistence type="predicted"/>
<protein>
    <submittedName>
        <fullName evidence="1">Uncharacterized protein</fullName>
    </submittedName>
</protein>
<reference evidence="1 2" key="1">
    <citation type="journal article" date="2016" name="Nat. Commun.">
        <title>Thousands of microbial genomes shed light on interconnected biogeochemical processes in an aquifer system.</title>
        <authorList>
            <person name="Anantharaman K."/>
            <person name="Brown C.T."/>
            <person name="Hug L.A."/>
            <person name="Sharon I."/>
            <person name="Castelle C.J."/>
            <person name="Probst A.J."/>
            <person name="Thomas B.C."/>
            <person name="Singh A."/>
            <person name="Wilkins M.J."/>
            <person name="Karaoz U."/>
            <person name="Brodie E.L."/>
            <person name="Williams K.H."/>
            <person name="Hubbard S.S."/>
            <person name="Banfield J.F."/>
        </authorList>
    </citation>
    <scope>NUCLEOTIDE SEQUENCE [LARGE SCALE GENOMIC DNA]</scope>
</reference>
<dbReference type="AlphaFoldDB" id="A0A1F5WDQ6"/>
<dbReference type="Proteomes" id="UP000178276">
    <property type="component" value="Unassembled WGS sequence"/>
</dbReference>